<evidence type="ECO:0000313" key="9">
    <source>
        <dbReference type="EMBL" id="TDO92103.1"/>
    </source>
</evidence>
<dbReference type="Proteomes" id="UP000295064">
    <property type="component" value="Unassembled WGS sequence"/>
</dbReference>
<dbReference type="PANTHER" id="PTHR43297">
    <property type="entry name" value="OLIGOPEPTIDE TRANSPORT ATP-BINDING PROTEIN APPD"/>
    <property type="match status" value="1"/>
</dbReference>
<comment type="subcellular location">
    <subcellularLocation>
        <location evidence="1">Cell membrane</location>
        <topology evidence="1">Peripheral membrane protein</topology>
    </subcellularLocation>
</comment>
<dbReference type="InterPro" id="IPR003593">
    <property type="entry name" value="AAA+_ATPase"/>
</dbReference>
<dbReference type="InterPro" id="IPR013563">
    <property type="entry name" value="Oligopep_ABC_C"/>
</dbReference>
<dbReference type="CDD" id="cd03257">
    <property type="entry name" value="ABC_NikE_OppD_transporters"/>
    <property type="match status" value="1"/>
</dbReference>
<name>A0A4R6LTT9_9FIRM</name>
<evidence type="ECO:0000256" key="2">
    <source>
        <dbReference type="ARBA" id="ARBA00005417"/>
    </source>
</evidence>
<protein>
    <submittedName>
        <fullName evidence="9">Peptide/nickel transport system ATP-binding protein/oligopeptide transport system ATP-binding protein</fullName>
    </submittedName>
</protein>
<evidence type="ECO:0000256" key="3">
    <source>
        <dbReference type="ARBA" id="ARBA00022448"/>
    </source>
</evidence>
<gene>
    <name evidence="9" type="ORF">DFR79_1075</name>
</gene>
<dbReference type="RefSeq" id="WP_133514619.1">
    <property type="nucleotide sequence ID" value="NZ_SNWX01000007.1"/>
</dbReference>
<keyword evidence="6 9" id="KW-0067">ATP-binding</keyword>
<dbReference type="FunFam" id="3.40.50.300:FF:000016">
    <property type="entry name" value="Oligopeptide ABC transporter ATP-binding component"/>
    <property type="match status" value="1"/>
</dbReference>
<dbReference type="InterPro" id="IPR050388">
    <property type="entry name" value="ABC_Ni/Peptide_Import"/>
</dbReference>
<evidence type="ECO:0000256" key="6">
    <source>
        <dbReference type="ARBA" id="ARBA00022840"/>
    </source>
</evidence>
<sequence>MSKEALVEVKNLKTYFYTEEGVVKAVDGVDYEIYPGETLGIVGESGCGKSVTSLSIMRLVESPPGRIEAGEINFKGTDLTKLSEKEMRKIRGNDISMIFQEPMTSLNPVYTVGDQIIEAIMLHKQVKRKEARRQAIEMLQKVGIPLPEQRVDEYPHQLSGGMRQRVMIAMALSCDPQLLIADEPTTALDVTIQAQILELMNSLKESYGMAIMMITHDLGVIAEVSDRVAVMYAGKVVEYTDVDTLFDDPKHPYTWGLMNSIPKLDKDVDRLEAIPGSVPSPLNFPEGCKFNTRCPLAEGKCFDVEPPLEDTDGGHMVRCWRYEHLEEIKKRGERIYEDRGVQK</sequence>
<dbReference type="Gene3D" id="3.40.50.300">
    <property type="entry name" value="P-loop containing nucleotide triphosphate hydrolases"/>
    <property type="match status" value="1"/>
</dbReference>
<organism evidence="9 10">
    <name type="scientific">Halanaerobium saccharolyticum</name>
    <dbReference type="NCBI Taxonomy" id="43595"/>
    <lineage>
        <taxon>Bacteria</taxon>
        <taxon>Bacillati</taxon>
        <taxon>Bacillota</taxon>
        <taxon>Clostridia</taxon>
        <taxon>Halanaerobiales</taxon>
        <taxon>Halanaerobiaceae</taxon>
        <taxon>Halanaerobium</taxon>
    </lineage>
</organism>
<dbReference type="GO" id="GO:0016887">
    <property type="term" value="F:ATP hydrolysis activity"/>
    <property type="evidence" value="ECO:0007669"/>
    <property type="project" value="InterPro"/>
</dbReference>
<dbReference type="SMART" id="SM00382">
    <property type="entry name" value="AAA"/>
    <property type="match status" value="1"/>
</dbReference>
<feature type="domain" description="ABC transporter" evidence="8">
    <location>
        <begin position="7"/>
        <end position="258"/>
    </location>
</feature>
<evidence type="ECO:0000256" key="1">
    <source>
        <dbReference type="ARBA" id="ARBA00004202"/>
    </source>
</evidence>
<evidence type="ECO:0000259" key="8">
    <source>
        <dbReference type="PROSITE" id="PS50893"/>
    </source>
</evidence>
<comment type="similarity">
    <text evidence="2">Belongs to the ABC transporter superfamily.</text>
</comment>
<comment type="caution">
    <text evidence="9">The sequence shown here is derived from an EMBL/GenBank/DDBJ whole genome shotgun (WGS) entry which is preliminary data.</text>
</comment>
<dbReference type="Pfam" id="PF08352">
    <property type="entry name" value="oligo_HPY"/>
    <property type="match status" value="1"/>
</dbReference>
<evidence type="ECO:0000256" key="5">
    <source>
        <dbReference type="ARBA" id="ARBA00022741"/>
    </source>
</evidence>
<keyword evidence="3" id="KW-0813">Transport</keyword>
<dbReference type="NCBIfam" id="TIGR01727">
    <property type="entry name" value="oligo_HPY"/>
    <property type="match status" value="1"/>
</dbReference>
<dbReference type="InterPro" id="IPR017871">
    <property type="entry name" value="ABC_transporter-like_CS"/>
</dbReference>
<dbReference type="PROSITE" id="PS50893">
    <property type="entry name" value="ABC_TRANSPORTER_2"/>
    <property type="match status" value="1"/>
</dbReference>
<evidence type="ECO:0000256" key="7">
    <source>
        <dbReference type="ARBA" id="ARBA00023136"/>
    </source>
</evidence>
<dbReference type="Pfam" id="PF00005">
    <property type="entry name" value="ABC_tran"/>
    <property type="match status" value="1"/>
</dbReference>
<dbReference type="EMBL" id="SNWX01000007">
    <property type="protein sequence ID" value="TDO92103.1"/>
    <property type="molecule type" value="Genomic_DNA"/>
</dbReference>
<reference evidence="9 10" key="1">
    <citation type="submission" date="2019-03" db="EMBL/GenBank/DDBJ databases">
        <title>Subsurface microbial communities from deep shales in Ohio and West Virginia, USA.</title>
        <authorList>
            <person name="Wrighton K."/>
        </authorList>
    </citation>
    <scope>NUCLEOTIDE SEQUENCE [LARGE SCALE GENOMIC DNA]</scope>
    <source>
        <strain evidence="9 10">MA284_T2</strain>
    </source>
</reference>
<dbReference type="PROSITE" id="PS00211">
    <property type="entry name" value="ABC_TRANSPORTER_1"/>
    <property type="match status" value="1"/>
</dbReference>
<dbReference type="SUPFAM" id="SSF52540">
    <property type="entry name" value="P-loop containing nucleoside triphosphate hydrolases"/>
    <property type="match status" value="1"/>
</dbReference>
<keyword evidence="4" id="KW-1003">Cell membrane</keyword>
<keyword evidence="7" id="KW-0472">Membrane</keyword>
<accession>A0A4R6LTT9</accession>
<dbReference type="AlphaFoldDB" id="A0A4R6LTT9"/>
<keyword evidence="5" id="KW-0547">Nucleotide-binding</keyword>
<dbReference type="GO" id="GO:0005886">
    <property type="term" value="C:plasma membrane"/>
    <property type="evidence" value="ECO:0007669"/>
    <property type="project" value="UniProtKB-SubCell"/>
</dbReference>
<dbReference type="InterPro" id="IPR027417">
    <property type="entry name" value="P-loop_NTPase"/>
</dbReference>
<evidence type="ECO:0000256" key="4">
    <source>
        <dbReference type="ARBA" id="ARBA00022475"/>
    </source>
</evidence>
<dbReference type="InterPro" id="IPR003439">
    <property type="entry name" value="ABC_transporter-like_ATP-bd"/>
</dbReference>
<dbReference type="OrthoDB" id="9806285at2"/>
<dbReference type="GO" id="GO:0015833">
    <property type="term" value="P:peptide transport"/>
    <property type="evidence" value="ECO:0007669"/>
    <property type="project" value="InterPro"/>
</dbReference>
<proteinExistence type="inferred from homology"/>
<evidence type="ECO:0000313" key="10">
    <source>
        <dbReference type="Proteomes" id="UP000295064"/>
    </source>
</evidence>
<dbReference type="GO" id="GO:0005524">
    <property type="term" value="F:ATP binding"/>
    <property type="evidence" value="ECO:0007669"/>
    <property type="project" value="UniProtKB-KW"/>
</dbReference>
<dbReference type="PANTHER" id="PTHR43297:SF2">
    <property type="entry name" value="DIPEPTIDE TRANSPORT ATP-BINDING PROTEIN DPPD"/>
    <property type="match status" value="1"/>
</dbReference>